<sequence>MSSWVLSTIAIRINLHDFSDEHIYECNSETNSDEDQNVNNIEERITSIQSKKAENIQKVEAIQVIRQTKKGESAGHDKLTPEKLKNLGAKGIELLTAIFNKALTNGRVPDDWKIGIQHRYLRKMISDNSNCEDWDTTPIFKKDDK</sequence>
<accession>A0AAW1JJ09</accession>
<comment type="caution">
    <text evidence="1">The sequence shown here is derived from an EMBL/GenBank/DDBJ whole genome shotgun (WGS) entry which is preliminary data.</text>
</comment>
<reference evidence="1 2" key="1">
    <citation type="journal article" date="2024" name="BMC Genomics">
        <title>De novo assembly and annotation of Popillia japonica's genome with initial clues to its potential as an invasive pest.</title>
        <authorList>
            <person name="Cucini C."/>
            <person name="Boschi S."/>
            <person name="Funari R."/>
            <person name="Cardaioli E."/>
            <person name="Iannotti N."/>
            <person name="Marturano G."/>
            <person name="Paoli F."/>
            <person name="Bruttini M."/>
            <person name="Carapelli A."/>
            <person name="Frati F."/>
            <person name="Nardi F."/>
        </authorList>
    </citation>
    <scope>NUCLEOTIDE SEQUENCE [LARGE SCALE GENOMIC DNA]</scope>
    <source>
        <strain evidence="1">DMR45628</strain>
    </source>
</reference>
<evidence type="ECO:0000313" key="1">
    <source>
        <dbReference type="EMBL" id="KAK9703859.1"/>
    </source>
</evidence>
<gene>
    <name evidence="1" type="ORF">QE152_g29048</name>
</gene>
<dbReference type="Proteomes" id="UP001458880">
    <property type="component" value="Unassembled WGS sequence"/>
</dbReference>
<evidence type="ECO:0000313" key="2">
    <source>
        <dbReference type="Proteomes" id="UP001458880"/>
    </source>
</evidence>
<dbReference type="AlphaFoldDB" id="A0AAW1JJ09"/>
<organism evidence="1 2">
    <name type="scientific">Popillia japonica</name>
    <name type="common">Japanese beetle</name>
    <dbReference type="NCBI Taxonomy" id="7064"/>
    <lineage>
        <taxon>Eukaryota</taxon>
        <taxon>Metazoa</taxon>
        <taxon>Ecdysozoa</taxon>
        <taxon>Arthropoda</taxon>
        <taxon>Hexapoda</taxon>
        <taxon>Insecta</taxon>
        <taxon>Pterygota</taxon>
        <taxon>Neoptera</taxon>
        <taxon>Endopterygota</taxon>
        <taxon>Coleoptera</taxon>
        <taxon>Polyphaga</taxon>
        <taxon>Scarabaeiformia</taxon>
        <taxon>Scarabaeidae</taxon>
        <taxon>Rutelinae</taxon>
        <taxon>Popillia</taxon>
    </lineage>
</organism>
<keyword evidence="2" id="KW-1185">Reference proteome</keyword>
<proteinExistence type="predicted"/>
<protein>
    <submittedName>
        <fullName evidence="1">Uncharacterized protein</fullName>
    </submittedName>
</protein>
<name>A0AAW1JJ09_POPJA</name>
<dbReference type="EMBL" id="JASPKY010000362">
    <property type="protein sequence ID" value="KAK9703859.1"/>
    <property type="molecule type" value="Genomic_DNA"/>
</dbReference>